<name>A0A5J4L1B8_9ZZZZ</name>
<sequence length="37" mass="4217">MKKSLFIRRDNIGDLVCTTSAIYAVRGMIEKKIGFKL</sequence>
<evidence type="ECO:0000313" key="1">
    <source>
        <dbReference type="EMBL" id="GER93553.1"/>
    </source>
</evidence>
<proteinExistence type="predicted"/>
<comment type="caution">
    <text evidence="1">The sequence shown here is derived from an EMBL/GenBank/DDBJ whole genome shotgun (WGS) entry which is preliminary data.</text>
</comment>
<dbReference type="EMBL" id="BLAB01000001">
    <property type="protein sequence ID" value="GER93553.1"/>
    <property type="molecule type" value="Genomic_DNA"/>
</dbReference>
<organism evidence="1">
    <name type="scientific">hot springs metagenome</name>
    <dbReference type="NCBI Taxonomy" id="433727"/>
    <lineage>
        <taxon>unclassified sequences</taxon>
        <taxon>metagenomes</taxon>
        <taxon>ecological metagenomes</taxon>
    </lineage>
</organism>
<protein>
    <submittedName>
        <fullName evidence="1">Uncharacterized protein</fullName>
    </submittedName>
</protein>
<reference evidence="1" key="1">
    <citation type="submission" date="2019-10" db="EMBL/GenBank/DDBJ databases">
        <title>Metagenomic sequencing of thiosulfate-disproportionating enrichment culture.</title>
        <authorList>
            <person name="Umezawa K."/>
            <person name="Kojima H."/>
            <person name="Fukui M."/>
        </authorList>
    </citation>
    <scope>NUCLEOTIDE SEQUENCE</scope>
    <source>
        <strain evidence="1">45J</strain>
    </source>
</reference>
<accession>A0A5J4L1B8</accession>
<gene>
    <name evidence="1" type="ORF">A45J_1299</name>
</gene>
<dbReference type="AlphaFoldDB" id="A0A5J4L1B8"/>